<name>A0A858SRA9_9RHOB</name>
<accession>A0A858SRA9</accession>
<feature type="domain" description="DUF7737" evidence="2">
    <location>
        <begin position="766"/>
        <end position="867"/>
    </location>
</feature>
<protein>
    <submittedName>
        <fullName evidence="3">DUF4132 domain-containing protein</fullName>
    </submittedName>
</protein>
<feature type="domain" description="DUF4132" evidence="1">
    <location>
        <begin position="464"/>
        <end position="645"/>
    </location>
</feature>
<organism evidence="3 4">
    <name type="scientific">Roseobacter ponti</name>
    <dbReference type="NCBI Taxonomy" id="1891787"/>
    <lineage>
        <taxon>Bacteria</taxon>
        <taxon>Pseudomonadati</taxon>
        <taxon>Pseudomonadota</taxon>
        <taxon>Alphaproteobacteria</taxon>
        <taxon>Rhodobacterales</taxon>
        <taxon>Roseobacteraceae</taxon>
        <taxon>Roseobacter</taxon>
    </lineage>
</organism>
<evidence type="ECO:0000313" key="3">
    <source>
        <dbReference type="EMBL" id="QJF50418.1"/>
    </source>
</evidence>
<reference evidence="3 4" key="1">
    <citation type="submission" date="2020-02" db="EMBL/GenBank/DDBJ databases">
        <title>Genome sequence of Roseobacter ponti.</title>
        <authorList>
            <person name="Hollensteiner J."/>
            <person name="Schneider D."/>
            <person name="Poehlein A."/>
            <person name="Daniel R."/>
        </authorList>
    </citation>
    <scope>NUCLEOTIDE SEQUENCE [LARGE SCALE GENOMIC DNA]</scope>
    <source>
        <strain evidence="3 4">DSM 106830</strain>
    </source>
</reference>
<sequence>MTGPGTPVERVSPVPKVSRADALSGTDFGRLVQAIDAEMAAACEDEYGYRYQFRPSDSESYKEVMKDREKAADLARFLFKNRRQIIAPVRGRQYDWDKSLWRGFAIFTGLMRSALPLGAEEILSWLTALKRDCDAGGEGRGGRHIRLNEWPVGFMVQAVERAGKKEPLSENALEGLRELLTWKEMTRDNYYGTDFAKVRTRVEYLIGAAAGAKTEVLPYRKLSGDHFGETLETELNALPPDEAAKWHRVFNLASGASGSKPTKKYLDHARELKDDLGKDWVRSHVQNWMSHALTAGTVEVRRAQTFEDQEYVWSENTVFTRSNVVLLKGLVWICQGFQDARTINLVADLCEKSMTKVPGVGSAAQATANACLWYLEVTPGAEATARLSRLSTAIKQKTVQKKVAEIVARKADAAGITTIQLAERVVPTYGLTMGEKSVAFDDYTLSLRIEGPGKITQTWFRPDGSVQKTAPKFVSAKTSLKDRLSRIKAEAATIKKVLTSQRDRIDRLFAEDVEWPLDEVEAHYVGHDLLCRISERLIWDLQTGSTRTGAIWRDGVWQDVTGAKVNTADDTTARLWHPIDRDTDRVMAWRIRLAELEIVQPTKQAFREVYHVTDAERSTRIYSNRMAAHMLRQHQMATLMAARGWRYRLMGAYDDGVDDQWATKDFVTSDLTAEYLLHTNWDEDNWNDAGIYLYVGTDQLRFSRGTDRVPLEEVPPRLLSETLREADLFVGVASVGNDPAWADQGPTPEARNYWQSYSFGELDGFAETRREVLQAVLPRLRIRDVAHIEGRFLIVDGRLNTYKIHLGSSNVLMAPGDRYLCIVPGRVTTAGQVALPFEGDTRLSVILSKAMMLADDDKIEAPDIVSQPKR</sequence>
<keyword evidence="4" id="KW-1185">Reference proteome</keyword>
<dbReference type="InterPro" id="IPR056639">
    <property type="entry name" value="DUF7737"/>
</dbReference>
<dbReference type="RefSeq" id="WP_169639634.1">
    <property type="nucleotide sequence ID" value="NZ_CP048788.1"/>
</dbReference>
<evidence type="ECO:0000313" key="4">
    <source>
        <dbReference type="Proteomes" id="UP000503308"/>
    </source>
</evidence>
<dbReference type="AlphaFoldDB" id="A0A858SRA9"/>
<dbReference type="Pfam" id="PF13569">
    <property type="entry name" value="DUF4132"/>
    <property type="match status" value="1"/>
</dbReference>
<evidence type="ECO:0000259" key="1">
    <source>
        <dbReference type="Pfam" id="PF13569"/>
    </source>
</evidence>
<evidence type="ECO:0000259" key="2">
    <source>
        <dbReference type="Pfam" id="PF24879"/>
    </source>
</evidence>
<dbReference type="Proteomes" id="UP000503308">
    <property type="component" value="Chromosome"/>
</dbReference>
<gene>
    <name evidence="3" type="ORF">G3256_04190</name>
</gene>
<dbReference type="InterPro" id="IPR025406">
    <property type="entry name" value="DUF4132"/>
</dbReference>
<proteinExistence type="predicted"/>
<dbReference type="EMBL" id="CP048788">
    <property type="protein sequence ID" value="QJF50418.1"/>
    <property type="molecule type" value="Genomic_DNA"/>
</dbReference>
<dbReference type="KEGG" id="rpon:G3256_04190"/>
<dbReference type="Pfam" id="PF24879">
    <property type="entry name" value="DUF7737"/>
    <property type="match status" value="1"/>
</dbReference>